<dbReference type="SUPFAM" id="SSF50465">
    <property type="entry name" value="EF-Tu/eEF-1alpha/eIF2-gamma C-terminal domain"/>
    <property type="match status" value="1"/>
</dbReference>
<dbReference type="Gene3D" id="2.40.30.10">
    <property type="entry name" value="Translation factors"/>
    <property type="match status" value="2"/>
</dbReference>
<dbReference type="PRINTS" id="PR00315">
    <property type="entry name" value="ELONGATNFCT"/>
</dbReference>
<gene>
    <name evidence="15" type="ORF">RDB_LOCUS184083</name>
</gene>
<dbReference type="InterPro" id="IPR009001">
    <property type="entry name" value="Transl_elong_EF1A/Init_IF2_C"/>
</dbReference>
<evidence type="ECO:0000256" key="9">
    <source>
        <dbReference type="ARBA" id="ARBA00049117"/>
    </source>
</evidence>
<comment type="subunit">
    <text evidence="10">Component of the Dom34-Hbs1 complex, also named Pelota-HBS1L complex, composed of dom34 and hbs1.</text>
</comment>
<evidence type="ECO:0000313" key="15">
    <source>
        <dbReference type="EMBL" id="CAE7230041.1"/>
    </source>
</evidence>
<dbReference type="InterPro" id="IPR000795">
    <property type="entry name" value="T_Tr_GTP-bd_dom"/>
</dbReference>
<dbReference type="SUPFAM" id="SSF52540">
    <property type="entry name" value="P-loop containing nucleoside triphosphate hydrolases"/>
    <property type="match status" value="1"/>
</dbReference>
<dbReference type="GO" id="GO:0002184">
    <property type="term" value="P:cytoplasmic translational termination"/>
    <property type="evidence" value="ECO:0007669"/>
    <property type="project" value="UniProtKB-ARBA"/>
</dbReference>
<evidence type="ECO:0000259" key="14">
    <source>
        <dbReference type="PROSITE" id="PS51722"/>
    </source>
</evidence>
<keyword evidence="13" id="KW-0472">Membrane</keyword>
<evidence type="ECO:0000256" key="4">
    <source>
        <dbReference type="ARBA" id="ARBA00022741"/>
    </source>
</evidence>
<dbReference type="InterPro" id="IPR027417">
    <property type="entry name" value="P-loop_NTPase"/>
</dbReference>
<keyword evidence="13" id="KW-0812">Transmembrane</keyword>
<dbReference type="EMBL" id="CAJNJQ010006509">
    <property type="protein sequence ID" value="CAE7230041.1"/>
    <property type="molecule type" value="Genomic_DNA"/>
</dbReference>
<dbReference type="FunFam" id="2.40.30.10:FF:000070">
    <property type="entry name" value="Translation elongation factor EF-1 subunit"/>
    <property type="match status" value="1"/>
</dbReference>
<dbReference type="GO" id="GO:0006417">
    <property type="term" value="P:regulation of translation"/>
    <property type="evidence" value="ECO:0007669"/>
    <property type="project" value="UniProtKB-KW"/>
</dbReference>
<evidence type="ECO:0000256" key="1">
    <source>
        <dbReference type="ARBA" id="ARBA00004496"/>
    </source>
</evidence>
<evidence type="ECO:0000256" key="3">
    <source>
        <dbReference type="ARBA" id="ARBA00022490"/>
    </source>
</evidence>
<evidence type="ECO:0000256" key="13">
    <source>
        <dbReference type="SAM" id="Phobius"/>
    </source>
</evidence>
<feature type="compositionally biased region" description="Polar residues" evidence="12">
    <location>
        <begin position="557"/>
        <end position="580"/>
    </location>
</feature>
<dbReference type="InterPro" id="IPR015033">
    <property type="entry name" value="HBS1-like_N"/>
</dbReference>
<dbReference type="GO" id="GO:1990533">
    <property type="term" value="C:Dom34-Hbs1 complex"/>
    <property type="evidence" value="ECO:0007669"/>
    <property type="project" value="UniProtKB-ARBA"/>
</dbReference>
<evidence type="ECO:0000256" key="8">
    <source>
        <dbReference type="ARBA" id="ARBA00023134"/>
    </source>
</evidence>
<keyword evidence="5" id="KW-0378">Hydrolase</keyword>
<dbReference type="GO" id="GO:0003924">
    <property type="term" value="F:GTPase activity"/>
    <property type="evidence" value="ECO:0007669"/>
    <property type="project" value="InterPro"/>
</dbReference>
<dbReference type="InterPro" id="IPR050100">
    <property type="entry name" value="TRAFAC_GTPase_members"/>
</dbReference>
<dbReference type="GO" id="GO:0005525">
    <property type="term" value="F:GTP binding"/>
    <property type="evidence" value="ECO:0007669"/>
    <property type="project" value="UniProtKB-KW"/>
</dbReference>
<reference evidence="15" key="1">
    <citation type="submission" date="2021-01" db="EMBL/GenBank/DDBJ databases">
        <authorList>
            <person name="Kaushik A."/>
        </authorList>
    </citation>
    <scope>NUCLEOTIDE SEQUENCE</scope>
    <source>
        <strain evidence="15">AG5</strain>
    </source>
</reference>
<evidence type="ECO:0000256" key="7">
    <source>
        <dbReference type="ARBA" id="ARBA00022917"/>
    </source>
</evidence>
<evidence type="ECO:0000313" key="16">
    <source>
        <dbReference type="Proteomes" id="UP000663827"/>
    </source>
</evidence>
<feature type="region of interest" description="Disordered" evidence="12">
    <location>
        <begin position="474"/>
        <end position="493"/>
    </location>
</feature>
<feature type="compositionally biased region" description="Polar residues" evidence="12">
    <location>
        <begin position="438"/>
        <end position="456"/>
    </location>
</feature>
<evidence type="ECO:0000256" key="6">
    <source>
        <dbReference type="ARBA" id="ARBA00022845"/>
    </source>
</evidence>
<dbReference type="Proteomes" id="UP000663827">
    <property type="component" value="Unassembled WGS sequence"/>
</dbReference>
<dbReference type="FunFam" id="3.40.50.300:FF:000204">
    <property type="entry name" value="Translation elongation factor Tu"/>
    <property type="match status" value="1"/>
</dbReference>
<keyword evidence="8" id="KW-0342">GTP-binding</keyword>
<feature type="region of interest" description="Disordered" evidence="12">
    <location>
        <begin position="260"/>
        <end position="281"/>
    </location>
</feature>
<dbReference type="PANTHER" id="PTHR23115">
    <property type="entry name" value="TRANSLATION FACTOR"/>
    <property type="match status" value="1"/>
</dbReference>
<comment type="subcellular location">
    <subcellularLocation>
        <location evidence="1">Cytoplasm</location>
    </subcellularLocation>
</comment>
<dbReference type="CDD" id="cd01883">
    <property type="entry name" value="EF1_alpha"/>
    <property type="match status" value="1"/>
</dbReference>
<evidence type="ECO:0000256" key="5">
    <source>
        <dbReference type="ARBA" id="ARBA00022801"/>
    </source>
</evidence>
<keyword evidence="13" id="KW-1133">Transmembrane helix</keyword>
<feature type="transmembrane region" description="Helical" evidence="13">
    <location>
        <begin position="178"/>
        <end position="202"/>
    </location>
</feature>
<evidence type="ECO:0000256" key="12">
    <source>
        <dbReference type="SAM" id="MobiDB-lite"/>
    </source>
</evidence>
<sequence>MIRGSRMREVLRLTTATSPMNKLLLVALILRNVNIAVGQLVKGTFGLTTSSPICFQCRDATVAWRGGIPPYVLSVSGYHNSYELAHVGTTQTNEMKWHVNFPAGTRLWFQLLDGNQTDIYTNIVTVAPSEDASCVNVTNPLVTDPPVLASTTSSRSATAESATATSTPNQASSSRNTIAPIVGGIVGGVVVLLFLLFCLLWFKRKNRRSMVPHTQNELDLNEGDAVAEPFVIQAADNVSHFEHTPKMRSTVSNLTSVGLSHSGSGISMPTTSGTTPSSSTQLIRDVSPITGIHRDVRNMNIRDELAEDQVSDTYDEDEEMTDEQKDQMATGLAQVRSVLGSNEESGIDDKKIKDALWESYFDVEGTIAWLLDQRAKQAAAAAKKAPDQDEDIQAPLSALQRLALQRRQTGSSSAANVNDKPGGLASLTKGLSRKHLNTGASPAANQSPVVTTHNTLPKTSKLSALAQKSASLKANSVAKPSAPQTTTSNAPPLSKLALRIKAQKDAQEAAAHPQPELNAHKPKLNAPSSGPEFALFGSLRPAAHKAHAPPGLKKINPNKQPPSNKATPKTTPAQRPSSSKKQPERESTVQSTSVLEMDMAGLNIIKEQDLQPPEDAPPKVTIARERILEEARKEATSGDADGRKRLSLVVIGHVDAGKSTLMGRLLYECGQVEEKRRKEHERASEKAGKASFSWAWELDAGAEERERGITMDIAQSVLPTEHRIISILDAPGHKDFVPNMISGASQADCALLVVDAAIGAFEKGFEGGGQTREHIGVVRSLGVRNIVVAVNKMDMVDYKKSRFDEIQAALIPFLVQVGFNTSRVTFVPCAGVSGVNLTKSEEPALQSWWNGKPIVDYLDQLEPPVRDFDTPLRVPISNVFKGVTSSGIGISGRISGGIVQVGEKVRVVPGDETAIIKSVEKDDVGVQWASAGSNVTIYLANIDPIHLSIGSVLCSPSNIVPLASSFNAQIIVFDIQLPIIGGSSVELFHHSREVPASVSKLIETVDRATGAVIKRNPRVLPKSSSAKVTISLRAPSGPSARPASIPLEPFSVNKEMGRILLRRGGETIAAGIVTEVFS</sequence>
<feature type="region of interest" description="Disordered" evidence="12">
    <location>
        <begin position="405"/>
        <end position="456"/>
    </location>
</feature>
<keyword evidence="3" id="KW-0963">Cytoplasm</keyword>
<dbReference type="Gene3D" id="3.40.50.300">
    <property type="entry name" value="P-loop containing nucleotide triphosphate hydrolases"/>
    <property type="match status" value="1"/>
</dbReference>
<dbReference type="PROSITE" id="PS51722">
    <property type="entry name" value="G_TR_2"/>
    <property type="match status" value="1"/>
</dbReference>
<keyword evidence="4" id="KW-0547">Nucleotide-binding</keyword>
<dbReference type="InterPro" id="IPR009000">
    <property type="entry name" value="Transl_B-barrel_sf"/>
</dbReference>
<dbReference type="CDD" id="cd16267">
    <property type="entry name" value="HBS1-like_II"/>
    <property type="match status" value="1"/>
</dbReference>
<evidence type="ECO:0000256" key="10">
    <source>
        <dbReference type="ARBA" id="ARBA00063537"/>
    </source>
</evidence>
<evidence type="ECO:0000256" key="11">
    <source>
        <dbReference type="ARBA" id="ARBA00074866"/>
    </source>
</evidence>
<feature type="compositionally biased region" description="Low complexity" evidence="12">
    <location>
        <begin position="149"/>
        <end position="167"/>
    </location>
</feature>
<dbReference type="Pfam" id="PF22594">
    <property type="entry name" value="GTP-eEF1A_C"/>
    <property type="match status" value="1"/>
</dbReference>
<dbReference type="AlphaFoldDB" id="A0A8H3I6B7"/>
<proteinExistence type="inferred from homology"/>
<dbReference type="GO" id="GO:0005829">
    <property type="term" value="C:cytosol"/>
    <property type="evidence" value="ECO:0007669"/>
    <property type="project" value="GOC"/>
</dbReference>
<feature type="domain" description="Tr-type G" evidence="14">
    <location>
        <begin position="643"/>
        <end position="872"/>
    </location>
</feature>
<dbReference type="Pfam" id="PF08938">
    <property type="entry name" value="HBS1_N"/>
    <property type="match status" value="1"/>
</dbReference>
<comment type="catalytic activity">
    <reaction evidence="9">
        <text>GTP + H2O = GDP + phosphate + H(+)</text>
        <dbReference type="Rhea" id="RHEA:19669"/>
        <dbReference type="ChEBI" id="CHEBI:15377"/>
        <dbReference type="ChEBI" id="CHEBI:15378"/>
        <dbReference type="ChEBI" id="CHEBI:37565"/>
        <dbReference type="ChEBI" id="CHEBI:43474"/>
        <dbReference type="ChEBI" id="CHEBI:58189"/>
    </reaction>
    <physiologicalReaction direction="left-to-right" evidence="9">
        <dbReference type="Rhea" id="RHEA:19670"/>
    </physiologicalReaction>
</comment>
<dbReference type="CDD" id="cd04093">
    <property type="entry name" value="HBS1_C_III"/>
    <property type="match status" value="1"/>
</dbReference>
<comment type="caution">
    <text evidence="15">The sequence shown here is derived from an EMBL/GenBank/DDBJ whole genome shotgun (WGS) entry which is preliminary data.</text>
</comment>
<feature type="region of interest" description="Disordered" evidence="12">
    <location>
        <begin position="146"/>
        <end position="174"/>
    </location>
</feature>
<dbReference type="SUPFAM" id="SSF50447">
    <property type="entry name" value="Translation proteins"/>
    <property type="match status" value="1"/>
</dbReference>
<evidence type="ECO:0000256" key="2">
    <source>
        <dbReference type="ARBA" id="ARBA00007249"/>
    </source>
</evidence>
<accession>A0A8H3I6B7</accession>
<name>A0A8H3I6B7_9AGAM</name>
<feature type="compositionally biased region" description="Polar residues" evidence="12">
    <location>
        <begin position="482"/>
        <end position="491"/>
    </location>
</feature>
<protein>
    <recommendedName>
        <fullName evidence="11">Elongation factor 1 alpha-like protein</fullName>
    </recommendedName>
</protein>
<feature type="region of interest" description="Disordered" evidence="12">
    <location>
        <begin position="502"/>
        <end position="592"/>
    </location>
</feature>
<dbReference type="InterPro" id="IPR054696">
    <property type="entry name" value="GTP-eEF1A_C"/>
</dbReference>
<keyword evidence="6" id="KW-0810">Translation regulation</keyword>
<dbReference type="FunFam" id="2.40.30.10:FF:000020">
    <property type="entry name" value="Translation elongation factor EF-1"/>
    <property type="match status" value="1"/>
</dbReference>
<comment type="similarity">
    <text evidence="2">Belongs to the TRAFAC class translation factor GTPase superfamily. Classic translation factor GTPase family. EF-Tu/EF-1A subfamily.</text>
</comment>
<keyword evidence="7" id="KW-0648">Protein biosynthesis</keyword>
<feature type="compositionally biased region" description="Low complexity" evidence="12">
    <location>
        <begin position="262"/>
        <end position="280"/>
    </location>
</feature>
<organism evidence="15 16">
    <name type="scientific">Rhizoctonia solani</name>
    <dbReference type="NCBI Taxonomy" id="456999"/>
    <lineage>
        <taxon>Eukaryota</taxon>
        <taxon>Fungi</taxon>
        <taxon>Dikarya</taxon>
        <taxon>Basidiomycota</taxon>
        <taxon>Agaricomycotina</taxon>
        <taxon>Agaricomycetes</taxon>
        <taxon>Cantharellales</taxon>
        <taxon>Ceratobasidiaceae</taxon>
        <taxon>Rhizoctonia</taxon>
    </lineage>
</organism>
<dbReference type="Pfam" id="PF00009">
    <property type="entry name" value="GTP_EFTU"/>
    <property type="match status" value="1"/>
</dbReference>